<evidence type="ECO:0000256" key="3">
    <source>
        <dbReference type="PIRSR" id="PIRSR600246-3"/>
    </source>
</evidence>
<dbReference type="SUPFAM" id="SSF56235">
    <property type="entry name" value="N-terminal nucleophile aminohydrolases (Ntn hydrolases)"/>
    <property type="match status" value="1"/>
</dbReference>
<dbReference type="Gene3D" id="3.60.20.30">
    <property type="entry name" value="(Glycosyl)asparaginase"/>
    <property type="match status" value="1"/>
</dbReference>
<organism evidence="4 5">
    <name type="scientific">Bodo saltans</name>
    <name type="common">Flagellated protozoan</name>
    <dbReference type="NCBI Taxonomy" id="75058"/>
    <lineage>
        <taxon>Eukaryota</taxon>
        <taxon>Discoba</taxon>
        <taxon>Euglenozoa</taxon>
        <taxon>Kinetoplastea</taxon>
        <taxon>Metakinetoplastina</taxon>
        <taxon>Eubodonida</taxon>
        <taxon>Bodonidae</taxon>
        <taxon>Bodo</taxon>
    </lineage>
</organism>
<reference evidence="5" key="1">
    <citation type="submission" date="2015-09" db="EMBL/GenBank/DDBJ databases">
        <authorList>
            <consortium name="Pathogen Informatics"/>
        </authorList>
    </citation>
    <scope>NUCLEOTIDE SEQUENCE [LARGE SCALE GENOMIC DNA]</scope>
    <source>
        <strain evidence="5">Lake Konstanz</strain>
    </source>
</reference>
<accession>A0A0S4JPA8</accession>
<protein>
    <submittedName>
        <fullName evidence="4">Asparaginase, putative</fullName>
    </submittedName>
</protein>
<dbReference type="Pfam" id="PF01112">
    <property type="entry name" value="Asparaginase_2"/>
    <property type="match status" value="1"/>
</dbReference>
<keyword evidence="5" id="KW-1185">Reference proteome</keyword>
<feature type="binding site" evidence="2">
    <location>
        <begin position="177"/>
        <end position="180"/>
    </location>
    <ligand>
        <name>substrate</name>
    </ligand>
</feature>
<dbReference type="OMA" id="YKPIINI"/>
<dbReference type="GO" id="GO:0005737">
    <property type="term" value="C:cytoplasm"/>
    <property type="evidence" value="ECO:0007669"/>
    <property type="project" value="TreeGrafter"/>
</dbReference>
<name>A0A0S4JPA8_BODSA</name>
<gene>
    <name evidence="4" type="ORF">BSAL_37810</name>
</gene>
<sequence length="292" mass="30337">MVCTVVATWPFSLGPVTHCIEMLRDEKTSVSAAVVDAIRLVELDPDVHTVGSYSFPNSDGVLQLDAAIIEVSAGRHRCGSVMALEGFSGSIEAAFTVMTQSPHPILVGDGARKFVESHGLLPSQSPVPTMELPVAKSLNKPAGSHGNHDTVGLIAVRDGVITVGCSSSGKQGKHPGRVGDSPIFGSGLYAEGGVGAAVCTGDGDKMCSFPLAFSVVTLMRSGHTPQEACTQAIQYLLALPQGDAEIEIAVIACSVHGDVGAACSPKYLSEFTFAAGSAEHQAEVYFCQPRPE</sequence>
<feature type="site" description="Cleavage; by autolysis" evidence="3">
    <location>
        <begin position="149"/>
        <end position="150"/>
    </location>
</feature>
<evidence type="ECO:0000313" key="5">
    <source>
        <dbReference type="Proteomes" id="UP000051952"/>
    </source>
</evidence>
<dbReference type="InterPro" id="IPR029055">
    <property type="entry name" value="Ntn_hydrolases_N"/>
</dbReference>
<evidence type="ECO:0000313" key="4">
    <source>
        <dbReference type="EMBL" id="CUG92516.1"/>
    </source>
</evidence>
<feature type="active site" description="Nucleophile" evidence="1">
    <location>
        <position position="150"/>
    </location>
</feature>
<dbReference type="Proteomes" id="UP000051952">
    <property type="component" value="Unassembled WGS sequence"/>
</dbReference>
<proteinExistence type="predicted"/>
<dbReference type="PANTHER" id="PTHR10188:SF16">
    <property type="entry name" value="N(4)-(BETA-N-ACETYLGLUCOSAMINYL)-L-ASPARAGINASE-LIKE"/>
    <property type="match status" value="1"/>
</dbReference>
<dbReference type="EMBL" id="CYKH01002050">
    <property type="protein sequence ID" value="CUG92516.1"/>
    <property type="molecule type" value="Genomic_DNA"/>
</dbReference>
<dbReference type="InterPro" id="IPR000246">
    <property type="entry name" value="Peptidase_T2"/>
</dbReference>
<dbReference type="VEuPathDB" id="TriTrypDB:BSAL_37810"/>
<dbReference type="OrthoDB" id="2262349at2759"/>
<dbReference type="PANTHER" id="PTHR10188">
    <property type="entry name" value="L-ASPARAGINASE"/>
    <property type="match status" value="1"/>
</dbReference>
<dbReference type="GO" id="GO:0003948">
    <property type="term" value="F:N4-(beta-N-acetylglucosaminyl)-L-asparaginase activity"/>
    <property type="evidence" value="ECO:0007669"/>
    <property type="project" value="TreeGrafter"/>
</dbReference>
<dbReference type="AlphaFoldDB" id="A0A0S4JPA8"/>
<evidence type="ECO:0000256" key="1">
    <source>
        <dbReference type="PIRSR" id="PIRSR600246-1"/>
    </source>
</evidence>
<evidence type="ECO:0000256" key="2">
    <source>
        <dbReference type="PIRSR" id="PIRSR600246-2"/>
    </source>
</evidence>
<feature type="binding site" evidence="2">
    <location>
        <begin position="200"/>
        <end position="203"/>
    </location>
    <ligand>
        <name>substrate</name>
    </ligand>
</feature>